<dbReference type="CDD" id="cd00518">
    <property type="entry name" value="H2MP"/>
    <property type="match status" value="1"/>
</dbReference>
<evidence type="ECO:0000313" key="1">
    <source>
        <dbReference type="EMBL" id="ALP52542.1"/>
    </source>
</evidence>
<protein>
    <recommendedName>
        <fullName evidence="3">Hydrogenase maturation protease</fullName>
    </recommendedName>
</protein>
<accession>A0A0S2TBM8</accession>
<dbReference type="InterPro" id="IPR000671">
    <property type="entry name" value="Peptidase_A31"/>
</dbReference>
<organism evidence="1 2">
    <name type="scientific">Candidatus Tenderia electrophaga</name>
    <dbReference type="NCBI Taxonomy" id="1748243"/>
    <lineage>
        <taxon>Bacteria</taxon>
        <taxon>Pseudomonadati</taxon>
        <taxon>Pseudomonadota</taxon>
        <taxon>Gammaproteobacteria</taxon>
        <taxon>Candidatus Tenderiales</taxon>
        <taxon>Candidatus Tenderiaceae</taxon>
        <taxon>Candidatus Tenderia</taxon>
    </lineage>
</organism>
<dbReference type="EMBL" id="CP013099">
    <property type="protein sequence ID" value="ALP52542.1"/>
    <property type="molecule type" value="Genomic_DNA"/>
</dbReference>
<evidence type="ECO:0000313" key="2">
    <source>
        <dbReference type="Proteomes" id="UP000055136"/>
    </source>
</evidence>
<reference evidence="1" key="1">
    <citation type="submission" date="2015-10" db="EMBL/GenBank/DDBJ databases">
        <title>Description of Candidatus Tenderia electrophaga gen. nov, sp. nov., an Uncultivated Electroautotroph from a Biocathode Enrichment.</title>
        <authorList>
            <person name="Eddie B.J."/>
            <person name="Malanoski A.P."/>
            <person name="Wang Z."/>
            <person name="Hall R.J."/>
            <person name="Oh S.D."/>
            <person name="Heiner C."/>
            <person name="Lin B."/>
            <person name="Strycharz-Glaven S.M."/>
        </authorList>
    </citation>
    <scope>NUCLEOTIDE SEQUENCE [LARGE SCALE GENOMIC DNA]</scope>
    <source>
        <strain evidence="1">NRL1</strain>
    </source>
</reference>
<dbReference type="AlphaFoldDB" id="A0A0S2TBM8"/>
<dbReference type="GO" id="GO:0008047">
    <property type="term" value="F:enzyme activator activity"/>
    <property type="evidence" value="ECO:0007669"/>
    <property type="project" value="InterPro"/>
</dbReference>
<evidence type="ECO:0008006" key="3">
    <source>
        <dbReference type="Google" id="ProtNLM"/>
    </source>
</evidence>
<dbReference type="SUPFAM" id="SSF53163">
    <property type="entry name" value="HybD-like"/>
    <property type="match status" value="1"/>
</dbReference>
<keyword evidence="2" id="KW-1185">Reference proteome</keyword>
<gene>
    <name evidence="1" type="ORF">Tel_04935</name>
</gene>
<dbReference type="InterPro" id="IPR023430">
    <property type="entry name" value="Pept_HybD-like_dom_sf"/>
</dbReference>
<dbReference type="GO" id="GO:0008233">
    <property type="term" value="F:peptidase activity"/>
    <property type="evidence" value="ECO:0007669"/>
    <property type="project" value="InterPro"/>
</dbReference>
<dbReference type="NCBIfam" id="TIGR00072">
    <property type="entry name" value="hydrog_prot"/>
    <property type="match status" value="1"/>
</dbReference>
<dbReference type="Pfam" id="PF01750">
    <property type="entry name" value="HycI"/>
    <property type="match status" value="1"/>
</dbReference>
<dbReference type="Gene3D" id="3.40.50.1450">
    <property type="entry name" value="HybD-like"/>
    <property type="match status" value="1"/>
</dbReference>
<dbReference type="STRING" id="1748243.Tel_04935"/>
<name>A0A0S2TBM8_9GAMM</name>
<sequence length="162" mass="17205">MLGIGSPFGADDVGWRLIDALTASPSLGPFLKRELLLASLDRPGAALLRYLENARHVLLLDAVVDDTLPIGTARRYSLDDIQNAPLLSSSHAFGVQQALSLAAALDQLPDSLALCGVSIGADFPDTNSQTNDWPTCISAIVLSLEDDILRLCTGLRGHNVTN</sequence>
<dbReference type="Proteomes" id="UP000055136">
    <property type="component" value="Chromosome"/>
</dbReference>
<proteinExistence type="predicted"/>
<dbReference type="KEGG" id="tee:Tel_04935"/>